<dbReference type="InterPro" id="IPR013559">
    <property type="entry name" value="YheO"/>
</dbReference>
<proteinExistence type="predicted"/>
<evidence type="ECO:0000259" key="1">
    <source>
        <dbReference type="Pfam" id="PF08348"/>
    </source>
</evidence>
<dbReference type="InterPro" id="IPR039446">
    <property type="entry name" value="DauR-like"/>
</dbReference>
<sequence length="237" mass="25307">MKAKRPKLSPEIVAERKTIMAGLHPIVQMLGGIVGPHIEVVLHDITKPDGSVVAIANGHISGRSVGASILNGPKDDKGFAAATAELSKSGDPVHSVIEGYETVSASHRPLKSGTVIFRDSAGNPFAALCLNADMSNFEMAHAWLGQFLRPALLASQPAGEKPEMDVLMQEIIADAVRRNGKPITMMSKAEKTQAVLTMQQRGLFIVKGGVERAAAALGVTRYTIYNYLEALRQNESA</sequence>
<name>A0A6I2L0Q9_9BURK</name>
<reference evidence="3 4" key="1">
    <citation type="submission" date="2019-11" db="EMBL/GenBank/DDBJ databases">
        <title>Novel species isolated from a subtropical stream in China.</title>
        <authorList>
            <person name="Lu H."/>
        </authorList>
    </citation>
    <scope>NUCLEOTIDE SEQUENCE [LARGE SCALE GENOMIC DNA]</scope>
    <source>
        <strain evidence="3 4">FT80W</strain>
    </source>
</reference>
<accession>A0A6I2L0Q9</accession>
<dbReference type="PANTHER" id="PTHR35568:SF1">
    <property type="entry name" value="TRANSCRIPTIONAL REGULATOR DAUR"/>
    <property type="match status" value="1"/>
</dbReference>
<keyword evidence="4" id="KW-1185">Reference proteome</keyword>
<organism evidence="3 4">
    <name type="scientific">Duganella guangzhouensis</name>
    <dbReference type="NCBI Taxonomy" id="2666084"/>
    <lineage>
        <taxon>Bacteria</taxon>
        <taxon>Pseudomonadati</taxon>
        <taxon>Pseudomonadota</taxon>
        <taxon>Betaproteobacteria</taxon>
        <taxon>Burkholderiales</taxon>
        <taxon>Oxalobacteraceae</taxon>
        <taxon>Telluria group</taxon>
        <taxon>Duganella</taxon>
    </lineage>
</organism>
<dbReference type="InterPro" id="IPR039445">
    <property type="entry name" value="DauR-like_HTH"/>
</dbReference>
<dbReference type="PANTHER" id="PTHR35568">
    <property type="entry name" value="TRANSCRIPTIONAL REGULATOR DAUR"/>
    <property type="match status" value="1"/>
</dbReference>
<dbReference type="Pfam" id="PF08348">
    <property type="entry name" value="PAS_6"/>
    <property type="match status" value="1"/>
</dbReference>
<evidence type="ECO:0008006" key="5">
    <source>
        <dbReference type="Google" id="ProtNLM"/>
    </source>
</evidence>
<gene>
    <name evidence="3" type="ORF">GJ699_15630</name>
</gene>
<dbReference type="RefSeq" id="WP_154377790.1">
    <property type="nucleotide sequence ID" value="NZ_WKJK01000007.1"/>
</dbReference>
<evidence type="ECO:0000259" key="2">
    <source>
        <dbReference type="Pfam" id="PF13309"/>
    </source>
</evidence>
<dbReference type="AlphaFoldDB" id="A0A6I2L0Q9"/>
<feature type="domain" description="Transcriptional regulator DauR-like HTH" evidence="2">
    <location>
        <begin position="168"/>
        <end position="228"/>
    </location>
</feature>
<dbReference type="Proteomes" id="UP000433309">
    <property type="component" value="Unassembled WGS sequence"/>
</dbReference>
<comment type="caution">
    <text evidence="3">The sequence shown here is derived from an EMBL/GenBank/DDBJ whole genome shotgun (WGS) entry which is preliminary data.</text>
</comment>
<dbReference type="EMBL" id="WKJK01000007">
    <property type="protein sequence ID" value="MRW91422.1"/>
    <property type="molecule type" value="Genomic_DNA"/>
</dbReference>
<protein>
    <recommendedName>
        <fullName evidence="5">Transcriptional regulator</fullName>
    </recommendedName>
</protein>
<feature type="domain" description="YheO-like" evidence="1">
    <location>
        <begin position="23"/>
        <end position="141"/>
    </location>
</feature>
<evidence type="ECO:0000313" key="3">
    <source>
        <dbReference type="EMBL" id="MRW91422.1"/>
    </source>
</evidence>
<dbReference type="Pfam" id="PF13309">
    <property type="entry name" value="HTH_22"/>
    <property type="match status" value="1"/>
</dbReference>
<evidence type="ECO:0000313" key="4">
    <source>
        <dbReference type="Proteomes" id="UP000433309"/>
    </source>
</evidence>